<evidence type="ECO:0000256" key="1">
    <source>
        <dbReference type="SAM" id="MobiDB-lite"/>
    </source>
</evidence>
<organism evidence="3 4">
    <name type="scientific">Planobispora rosea</name>
    <dbReference type="NCBI Taxonomy" id="35762"/>
    <lineage>
        <taxon>Bacteria</taxon>
        <taxon>Bacillati</taxon>
        <taxon>Actinomycetota</taxon>
        <taxon>Actinomycetes</taxon>
        <taxon>Streptosporangiales</taxon>
        <taxon>Streptosporangiaceae</taxon>
        <taxon>Planobispora</taxon>
    </lineage>
</organism>
<name>A0A8J3WB82_PLARO</name>
<sequence>MTDNGSCCHSASITRYCGWVRPIGSSTGRYRPITDRQAQRPPLKEDRHFEHGPAKWLFIAIMVFIVLIHLAGLVIVMIMET</sequence>
<dbReference type="AlphaFoldDB" id="A0A8J3WB82"/>
<gene>
    <name evidence="3" type="ORF">Pro02_09700</name>
</gene>
<feature type="region of interest" description="Disordered" evidence="1">
    <location>
        <begin position="27"/>
        <end position="46"/>
    </location>
</feature>
<keyword evidence="2" id="KW-1133">Transmembrane helix</keyword>
<dbReference type="EMBL" id="BOOI01000009">
    <property type="protein sequence ID" value="GIH82562.1"/>
    <property type="molecule type" value="Genomic_DNA"/>
</dbReference>
<evidence type="ECO:0000313" key="4">
    <source>
        <dbReference type="Proteomes" id="UP000655044"/>
    </source>
</evidence>
<feature type="compositionally biased region" description="Basic and acidic residues" evidence="1">
    <location>
        <begin position="32"/>
        <end position="46"/>
    </location>
</feature>
<evidence type="ECO:0000256" key="2">
    <source>
        <dbReference type="SAM" id="Phobius"/>
    </source>
</evidence>
<feature type="transmembrane region" description="Helical" evidence="2">
    <location>
        <begin position="56"/>
        <end position="79"/>
    </location>
</feature>
<keyword evidence="2" id="KW-0812">Transmembrane</keyword>
<evidence type="ECO:0000313" key="3">
    <source>
        <dbReference type="EMBL" id="GIH82562.1"/>
    </source>
</evidence>
<dbReference type="Proteomes" id="UP000655044">
    <property type="component" value="Unassembled WGS sequence"/>
</dbReference>
<keyword evidence="2" id="KW-0472">Membrane</keyword>
<accession>A0A8J3WB82</accession>
<proteinExistence type="predicted"/>
<reference evidence="3" key="1">
    <citation type="submission" date="2021-01" db="EMBL/GenBank/DDBJ databases">
        <title>Whole genome shotgun sequence of Planobispora rosea NBRC 15558.</title>
        <authorList>
            <person name="Komaki H."/>
            <person name="Tamura T."/>
        </authorList>
    </citation>
    <scope>NUCLEOTIDE SEQUENCE</scope>
    <source>
        <strain evidence="3">NBRC 15558</strain>
    </source>
</reference>
<comment type="caution">
    <text evidence="3">The sequence shown here is derived from an EMBL/GenBank/DDBJ whole genome shotgun (WGS) entry which is preliminary data.</text>
</comment>
<keyword evidence="4" id="KW-1185">Reference proteome</keyword>
<protein>
    <submittedName>
        <fullName evidence="3">Uncharacterized protein</fullName>
    </submittedName>
</protein>